<evidence type="ECO:0000313" key="2">
    <source>
        <dbReference type="EMBL" id="GFH24194.1"/>
    </source>
</evidence>
<reference evidence="2 3" key="1">
    <citation type="submission" date="2020-02" db="EMBL/GenBank/DDBJ databases">
        <title>Draft genome sequence of Haematococcus lacustris strain NIES-144.</title>
        <authorList>
            <person name="Morimoto D."/>
            <person name="Nakagawa S."/>
            <person name="Yoshida T."/>
            <person name="Sawayama S."/>
        </authorList>
    </citation>
    <scope>NUCLEOTIDE SEQUENCE [LARGE SCALE GENOMIC DNA]</scope>
    <source>
        <strain evidence="2 3">NIES-144</strain>
    </source>
</reference>
<comment type="caution">
    <text evidence="2">The sequence shown here is derived from an EMBL/GenBank/DDBJ whole genome shotgun (WGS) entry which is preliminary data.</text>
</comment>
<dbReference type="Proteomes" id="UP000485058">
    <property type="component" value="Unassembled WGS sequence"/>
</dbReference>
<sequence length="180" mass="19487">MCGGQIDMREEHDGEHDGRYAPPALSSLADQIKAAQARAQLEQGELPAEQGLDRQLRVASTVVVEASQPANKSSAATKVQDKALRKGFFDSKGSKPKPKIVVSKADIITLTGKQAEPGIQSNQELVRGFDDSEVMAAVEDITRNPDNMKKYKGNRKVEAFYKAMAGMAGQRLSSLSETQP</sequence>
<evidence type="ECO:0000313" key="3">
    <source>
        <dbReference type="Proteomes" id="UP000485058"/>
    </source>
</evidence>
<name>A0A699ZZG3_HAELA</name>
<feature type="compositionally biased region" description="Basic and acidic residues" evidence="1">
    <location>
        <begin position="7"/>
        <end position="19"/>
    </location>
</feature>
<keyword evidence="3" id="KW-1185">Reference proteome</keyword>
<feature type="non-terminal residue" evidence="2">
    <location>
        <position position="180"/>
    </location>
</feature>
<protein>
    <submittedName>
        <fullName evidence="2">Hsc70-interacting protein</fullName>
    </submittedName>
</protein>
<feature type="region of interest" description="Disordered" evidence="1">
    <location>
        <begin position="1"/>
        <end position="23"/>
    </location>
</feature>
<dbReference type="EMBL" id="BLLF01002470">
    <property type="protein sequence ID" value="GFH24194.1"/>
    <property type="molecule type" value="Genomic_DNA"/>
</dbReference>
<gene>
    <name evidence="2" type="ORF">HaLaN_21940</name>
</gene>
<accession>A0A699ZZG3</accession>
<evidence type="ECO:0000256" key="1">
    <source>
        <dbReference type="SAM" id="MobiDB-lite"/>
    </source>
</evidence>
<dbReference type="AlphaFoldDB" id="A0A699ZZG3"/>
<organism evidence="2 3">
    <name type="scientific">Haematococcus lacustris</name>
    <name type="common">Green alga</name>
    <name type="synonym">Haematococcus pluvialis</name>
    <dbReference type="NCBI Taxonomy" id="44745"/>
    <lineage>
        <taxon>Eukaryota</taxon>
        <taxon>Viridiplantae</taxon>
        <taxon>Chlorophyta</taxon>
        <taxon>core chlorophytes</taxon>
        <taxon>Chlorophyceae</taxon>
        <taxon>CS clade</taxon>
        <taxon>Chlamydomonadales</taxon>
        <taxon>Haematococcaceae</taxon>
        <taxon>Haematococcus</taxon>
    </lineage>
</organism>
<proteinExistence type="predicted"/>
<dbReference type="Gene3D" id="1.10.260.100">
    <property type="match status" value="1"/>
</dbReference>